<comment type="caution">
    <text evidence="7">The sequence shown here is derived from an EMBL/GenBank/DDBJ whole genome shotgun (WGS) entry which is preliminary data.</text>
</comment>
<dbReference type="STRING" id="663331.D4B304"/>
<dbReference type="Gene3D" id="3.30.70.1180">
    <property type="entry name" value="Vacuolar atp synthase subunit c, domain 1"/>
    <property type="match status" value="1"/>
</dbReference>
<dbReference type="EMBL" id="ABSU01000031">
    <property type="protein sequence ID" value="EFE30300.1"/>
    <property type="molecule type" value="Genomic_DNA"/>
</dbReference>
<evidence type="ECO:0000256" key="2">
    <source>
        <dbReference type="ARBA" id="ARBA00022448"/>
    </source>
</evidence>
<evidence type="ECO:0000256" key="5">
    <source>
        <dbReference type="ARBA" id="ARBA00053565"/>
    </source>
</evidence>
<organism evidence="7 8">
    <name type="scientific">Arthroderma benhamiae (strain ATCC MYA-4681 / CBS 112371)</name>
    <name type="common">Trichophyton mentagrophytes</name>
    <dbReference type="NCBI Taxonomy" id="663331"/>
    <lineage>
        <taxon>Eukaryota</taxon>
        <taxon>Fungi</taxon>
        <taxon>Dikarya</taxon>
        <taxon>Ascomycota</taxon>
        <taxon>Pezizomycotina</taxon>
        <taxon>Eurotiomycetes</taxon>
        <taxon>Eurotiomycetidae</taxon>
        <taxon>Onygenales</taxon>
        <taxon>Arthrodermataceae</taxon>
        <taxon>Trichophyton</taxon>
    </lineage>
</organism>
<dbReference type="SUPFAM" id="SSF118203">
    <property type="entry name" value="Vacuolar ATP synthase subunit C"/>
    <property type="match status" value="1"/>
</dbReference>
<keyword evidence="3 6" id="KW-0375">Hydrogen ion transport</keyword>
<dbReference type="AlphaFoldDB" id="D4B304"/>
<dbReference type="OMA" id="VMIWIHV"/>
<sequence>MSKQARYILLSLPNSISPSHHRDDALEAIRSIVADNGNTFPFTVPEFKIGTLDALVQQADELGKVEALCENVVSKVGDVLSSVLEGDEAQISRMKMVNERPLDQYLQSFSWNKVKYRADKSLAELIDLLQKEINSIDNDVRAKFTQYNGVKSNLAGLQRKQTGNLSTKSLASVVDPSLLVQDSEYLETHLIALPSRDVKDFLRAYETLSPMVVPRSSILLASDDEYTLYGVTTFKKHSAEFIHKCRENRWTPREYKYVEDGGEEERKEIDQVAGDAKRLWGEALRLGKTGWGEAVMVWVHILALRMFVETVLRYGLPLDFTSVLIKVRTATPSLYSFHISVHKANVPHQSTGKNAKKIKDALDSSYSYLGGNAFTRDKKGRVRKDDPNEMQQVGVPDTAAEYTAFVYYEFEVE</sequence>
<dbReference type="GO" id="GO:0000221">
    <property type="term" value="C:vacuolar proton-transporting V-type ATPase, V1 domain"/>
    <property type="evidence" value="ECO:0007669"/>
    <property type="project" value="TreeGrafter"/>
</dbReference>
<evidence type="ECO:0000313" key="8">
    <source>
        <dbReference type="Proteomes" id="UP000008866"/>
    </source>
</evidence>
<reference evidence="8" key="1">
    <citation type="journal article" date="2011" name="Genome Biol.">
        <title>Comparative and functional genomics provide insights into the pathogenicity of dermatophytic fungi.</title>
        <authorList>
            <person name="Burmester A."/>
            <person name="Shelest E."/>
            <person name="Gloeckner G."/>
            <person name="Heddergott C."/>
            <person name="Schindler S."/>
            <person name="Staib P."/>
            <person name="Heidel A."/>
            <person name="Felder M."/>
            <person name="Petzold A."/>
            <person name="Szafranski K."/>
            <person name="Feuermann M."/>
            <person name="Pedruzzi I."/>
            <person name="Priebe S."/>
            <person name="Groth M."/>
            <person name="Winkler R."/>
            <person name="Li W."/>
            <person name="Kniemeyer O."/>
            <person name="Schroeckh V."/>
            <person name="Hertweck C."/>
            <person name="Hube B."/>
            <person name="White T.C."/>
            <person name="Platzer M."/>
            <person name="Guthke R."/>
            <person name="Heitman J."/>
            <person name="Woestemeyer J."/>
            <person name="Zipfel P.F."/>
            <person name="Monod M."/>
            <person name="Brakhage A.A."/>
        </authorList>
    </citation>
    <scope>NUCLEOTIDE SEQUENCE [LARGE SCALE GENOMIC DNA]</scope>
    <source>
        <strain evidence="8">ATCC MYA-4681 / CBS 112371</strain>
    </source>
</reference>
<evidence type="ECO:0000256" key="4">
    <source>
        <dbReference type="ARBA" id="ARBA00023065"/>
    </source>
</evidence>
<dbReference type="FunFam" id="3.30.70.100:FF:000002">
    <property type="entry name" value="V-type proton ATPase subunit C"/>
    <property type="match status" value="1"/>
</dbReference>
<dbReference type="HOGENOM" id="CLU_017554_3_0_1"/>
<dbReference type="Proteomes" id="UP000008866">
    <property type="component" value="Unassembled WGS sequence"/>
</dbReference>
<evidence type="ECO:0000256" key="1">
    <source>
        <dbReference type="ARBA" id="ARBA00006138"/>
    </source>
</evidence>
<accession>D4B304</accession>
<dbReference type="PANTHER" id="PTHR10137:SF0">
    <property type="entry name" value="V-TYPE PROTON ATPASE SUBUNIT C"/>
    <property type="match status" value="1"/>
</dbReference>
<dbReference type="CDD" id="cd14785">
    <property type="entry name" value="V-ATPase_C"/>
    <property type="match status" value="1"/>
</dbReference>
<dbReference type="Gene3D" id="1.20.1460.10">
    <property type="entry name" value="subunit c (vma5p) of the yeast v-atpase, domain 2"/>
    <property type="match status" value="1"/>
</dbReference>
<dbReference type="GO" id="GO:0046961">
    <property type="term" value="F:proton-transporting ATPase activity, rotational mechanism"/>
    <property type="evidence" value="ECO:0007669"/>
    <property type="project" value="InterPro"/>
</dbReference>
<comment type="similarity">
    <text evidence="1 6">Belongs to the V-ATPase C subunit family.</text>
</comment>
<evidence type="ECO:0000256" key="3">
    <source>
        <dbReference type="ARBA" id="ARBA00022781"/>
    </source>
</evidence>
<dbReference type="RefSeq" id="XP_003010940.1">
    <property type="nucleotide sequence ID" value="XM_003010894.1"/>
</dbReference>
<comment type="function">
    <text evidence="5">Subunit of the V1 complex of vacuolar(H+)-ATPase (V-ATPase), a multisubunit enzyme composed of a peripheral complex (V1) that hydrolyzes ATP and a membrane integral complex (V0) that translocates protons. V-ATPase is responsible for acidifying and maintaining the pH of intracellular compartments. Subunit C is necessary for the assembly of the catalytic sector of the enzyme and is likely to have a specific function in its catalytic activity. Reversibly leaves the enzyme after glucose depletion, causing the catalytic subcomplex V1 to detach from the V0 section.</text>
</comment>
<evidence type="ECO:0000313" key="7">
    <source>
        <dbReference type="EMBL" id="EFE30300.1"/>
    </source>
</evidence>
<dbReference type="PANTHER" id="PTHR10137">
    <property type="entry name" value="V-TYPE PROTON ATPASE SUBUNIT C"/>
    <property type="match status" value="1"/>
</dbReference>
<dbReference type="eggNOG" id="KOG2909">
    <property type="taxonomic scope" value="Eukaryota"/>
</dbReference>
<name>D4B304_ARTBC</name>
<dbReference type="InterPro" id="IPR004907">
    <property type="entry name" value="ATPase_V1-cplx_csu"/>
</dbReference>
<dbReference type="KEGG" id="abe:ARB_02838"/>
<protein>
    <recommendedName>
        <fullName evidence="6">V-type proton ATPase subunit C</fullName>
    </recommendedName>
</protein>
<gene>
    <name evidence="7" type="ORF">ARB_02838</name>
</gene>
<dbReference type="Gene3D" id="3.30.70.100">
    <property type="match status" value="1"/>
</dbReference>
<dbReference type="GeneID" id="9525057"/>
<comment type="subunit">
    <text evidence="6">V-ATPase is a heteromultimeric enzyme composed of a peripheral catalytic V1 complex (components A to H) attached to an integral membrane V0 proton pore complex.</text>
</comment>
<comment type="function">
    <text evidence="6">Subunit of the V1 complex of vacuolar(H+)-ATPase (V-ATPase), a multisubunit enzyme composed of a peripheral complex (V1) that hydrolyzes ATP and a membrane integral complex (V0) that translocates protons. V-ATPase is responsible for acidifying and maintaining the pH of intracellular compartments and in some cell types, is targeted to the plasma membrane, where it is responsible for acidifying the extracellular environment. Subunit C is necessary for the assembly of the catalytic sector of the enzyme and is likely to have a specific function in its catalytic activity.</text>
</comment>
<proteinExistence type="inferred from homology"/>
<evidence type="ECO:0000256" key="6">
    <source>
        <dbReference type="RuleBase" id="RU364010"/>
    </source>
</evidence>
<dbReference type="InterPro" id="IPR036132">
    <property type="entry name" value="Vac_ATP_synth_c_sf"/>
</dbReference>
<keyword evidence="2 6" id="KW-0813">Transport</keyword>
<keyword evidence="4 6" id="KW-0406">Ion transport</keyword>
<keyword evidence="8" id="KW-1185">Reference proteome</keyword>
<dbReference type="Pfam" id="PF03223">
    <property type="entry name" value="V-ATPase_C"/>
    <property type="match status" value="1"/>
</dbReference>